<dbReference type="EMBL" id="LK023368">
    <property type="protein sequence ID" value="CDS13011.1"/>
    <property type="molecule type" value="Genomic_DNA"/>
</dbReference>
<protein>
    <submittedName>
        <fullName evidence="3">Uncharacterized protein</fullName>
    </submittedName>
</protein>
<sequence>MRSIFATTLAALAYAASIVSADIISQDGQYNITSPSDHGIFVAGQILPVTYRLGEASPDSLGLSIYLTSSSVANFTTQTIAATADVSKSSPQTDNGVTFYEHSINYAIPSTTPAGSYNVVFESTNTNVNTTIAITMNAAVVSSSSSASASATGSSGSSKPSSSSPKGESGASKQSAALLTTGAVTCMALVVFNAF</sequence>
<dbReference type="AlphaFoldDB" id="A0A077WZL5"/>
<accession>A0A077WZL5</accession>
<evidence type="ECO:0000313" key="3">
    <source>
        <dbReference type="EMBL" id="CDS13011.1"/>
    </source>
</evidence>
<reference evidence="3" key="1">
    <citation type="journal article" date="2014" name="Genome Announc.">
        <title>De novo whole-genome sequence and genome annotation of Lichtheimia ramosa.</title>
        <authorList>
            <person name="Linde J."/>
            <person name="Schwartze V."/>
            <person name="Binder U."/>
            <person name="Lass-Florl C."/>
            <person name="Voigt K."/>
            <person name="Horn F."/>
        </authorList>
    </citation>
    <scope>NUCLEOTIDE SEQUENCE</scope>
    <source>
        <strain evidence="3">JMRC FSU:6197</strain>
    </source>
</reference>
<evidence type="ECO:0000256" key="2">
    <source>
        <dbReference type="SAM" id="SignalP"/>
    </source>
</evidence>
<keyword evidence="2" id="KW-0732">Signal</keyword>
<feature type="region of interest" description="Disordered" evidence="1">
    <location>
        <begin position="150"/>
        <end position="172"/>
    </location>
</feature>
<name>A0A077WZL5_9FUNG</name>
<evidence type="ECO:0000256" key="1">
    <source>
        <dbReference type="SAM" id="MobiDB-lite"/>
    </source>
</evidence>
<dbReference type="OrthoDB" id="2276720at2759"/>
<feature type="chain" id="PRO_5001726733" evidence="2">
    <location>
        <begin position="22"/>
        <end position="195"/>
    </location>
</feature>
<proteinExistence type="predicted"/>
<gene>
    <name evidence="3" type="ORF">LRAMOSA05195</name>
</gene>
<feature type="signal peptide" evidence="2">
    <location>
        <begin position="1"/>
        <end position="21"/>
    </location>
</feature>
<organism evidence="3">
    <name type="scientific">Lichtheimia ramosa</name>
    <dbReference type="NCBI Taxonomy" id="688394"/>
    <lineage>
        <taxon>Eukaryota</taxon>
        <taxon>Fungi</taxon>
        <taxon>Fungi incertae sedis</taxon>
        <taxon>Mucoromycota</taxon>
        <taxon>Mucoromycotina</taxon>
        <taxon>Mucoromycetes</taxon>
        <taxon>Mucorales</taxon>
        <taxon>Lichtheimiaceae</taxon>
        <taxon>Lichtheimia</taxon>
    </lineage>
</organism>